<dbReference type="InterPro" id="IPR050721">
    <property type="entry name" value="Trk_Ktr_HKT_K-transport"/>
</dbReference>
<dbReference type="Pfam" id="PF02254">
    <property type="entry name" value="TrkA_N"/>
    <property type="match status" value="1"/>
</dbReference>
<feature type="transmembrane region" description="Helical" evidence="2">
    <location>
        <begin position="90"/>
        <end position="115"/>
    </location>
</feature>
<evidence type="ECO:0000256" key="1">
    <source>
        <dbReference type="ARBA" id="ARBA00004651"/>
    </source>
</evidence>
<dbReference type="Gene3D" id="1.10.287.70">
    <property type="match status" value="1"/>
</dbReference>
<dbReference type="PANTHER" id="PTHR43833:SF9">
    <property type="entry name" value="POTASSIUM CHANNEL PROTEIN YUGO-RELATED"/>
    <property type="match status" value="1"/>
</dbReference>
<dbReference type="AlphaFoldDB" id="A0A4P6JJF4"/>
<feature type="transmembrane region" description="Helical" evidence="2">
    <location>
        <begin position="37"/>
        <end position="58"/>
    </location>
</feature>
<keyword evidence="4" id="KW-0406">Ion transport</keyword>
<keyword evidence="5" id="KW-1185">Reference proteome</keyword>
<dbReference type="PROSITE" id="PS51201">
    <property type="entry name" value="RCK_N"/>
    <property type="match status" value="1"/>
</dbReference>
<dbReference type="InterPro" id="IPR036291">
    <property type="entry name" value="NAD(P)-bd_dom_sf"/>
</dbReference>
<dbReference type="Proteomes" id="UP000290365">
    <property type="component" value="Chromosome"/>
</dbReference>
<sequence>MVKKELQRQTGGHYRGGDVATLLKNQFMQTSRSFRHLRVALVLVLGVVILGTSGYMYIEGLPFTDALYTTIGMMATVGDKVQPLSARGRLFTIGLIVLGVSALLYLFGATMEFLIEGHFSQAVKRRIMDKKIAGLRNHYVICGFGRVGTQIARDLEAQRAAFVVIDENEQSIQRSIQAGYFTVQGDATSDEWLRKIGIHHARALFVATDSDAHNISITLSARHLNNTLFIVARANHNETEAKLQLAGANRVLSPYTTAGRRMANLALQADVT</sequence>
<proteinExistence type="predicted"/>
<evidence type="ECO:0000259" key="3">
    <source>
        <dbReference type="PROSITE" id="PS51201"/>
    </source>
</evidence>
<keyword evidence="4" id="KW-0407">Ion channel</keyword>
<keyword evidence="2" id="KW-0812">Transmembrane</keyword>
<dbReference type="GO" id="GO:0034220">
    <property type="term" value="P:monoatomic ion transmembrane transport"/>
    <property type="evidence" value="ECO:0007669"/>
    <property type="project" value="UniProtKB-KW"/>
</dbReference>
<keyword evidence="2" id="KW-0472">Membrane</keyword>
<dbReference type="EMBL" id="CP035758">
    <property type="protein sequence ID" value="QBD75229.1"/>
    <property type="molecule type" value="Genomic_DNA"/>
</dbReference>
<evidence type="ECO:0000313" key="4">
    <source>
        <dbReference type="EMBL" id="QBD75229.1"/>
    </source>
</evidence>
<name>A0A4P6JJF4_KTERU</name>
<feature type="domain" description="RCK N-terminal" evidence="3">
    <location>
        <begin position="136"/>
        <end position="253"/>
    </location>
</feature>
<dbReference type="KEGG" id="kbs:EPA93_04150"/>
<evidence type="ECO:0000313" key="5">
    <source>
        <dbReference type="Proteomes" id="UP000290365"/>
    </source>
</evidence>
<keyword evidence="2" id="KW-1133">Transmembrane helix</keyword>
<evidence type="ECO:0000256" key="2">
    <source>
        <dbReference type="SAM" id="Phobius"/>
    </source>
</evidence>
<dbReference type="PANTHER" id="PTHR43833">
    <property type="entry name" value="POTASSIUM CHANNEL PROTEIN 2-RELATED-RELATED"/>
    <property type="match status" value="1"/>
</dbReference>
<dbReference type="InterPro" id="IPR013099">
    <property type="entry name" value="K_chnl_dom"/>
</dbReference>
<reference evidence="4 5" key="1">
    <citation type="submission" date="2019-01" db="EMBL/GenBank/DDBJ databases">
        <title>Ktedonosporobacter rubrisoli SCAWS-G2.</title>
        <authorList>
            <person name="Huang Y."/>
            <person name="Yan B."/>
        </authorList>
    </citation>
    <scope>NUCLEOTIDE SEQUENCE [LARGE SCALE GENOMIC DNA]</scope>
    <source>
        <strain evidence="4 5">SCAWS-G2</strain>
    </source>
</reference>
<dbReference type="OrthoDB" id="9776294at2"/>
<dbReference type="RefSeq" id="WP_129885828.1">
    <property type="nucleotide sequence ID" value="NZ_CP035758.1"/>
</dbReference>
<dbReference type="SUPFAM" id="SSF51735">
    <property type="entry name" value="NAD(P)-binding Rossmann-fold domains"/>
    <property type="match status" value="1"/>
</dbReference>
<keyword evidence="4" id="KW-0813">Transport</keyword>
<dbReference type="InterPro" id="IPR003148">
    <property type="entry name" value="RCK_N"/>
</dbReference>
<dbReference type="SUPFAM" id="SSF81324">
    <property type="entry name" value="Voltage-gated potassium channels"/>
    <property type="match status" value="1"/>
</dbReference>
<protein>
    <submittedName>
        <fullName evidence="4">Potassium channel protein</fullName>
    </submittedName>
</protein>
<accession>A0A4P6JJF4</accession>
<dbReference type="GO" id="GO:0005886">
    <property type="term" value="C:plasma membrane"/>
    <property type="evidence" value="ECO:0007669"/>
    <property type="project" value="UniProtKB-SubCell"/>
</dbReference>
<comment type="subcellular location">
    <subcellularLocation>
        <location evidence="1">Cell membrane</location>
        <topology evidence="1">Multi-pass membrane protein</topology>
    </subcellularLocation>
</comment>
<gene>
    <name evidence="4" type="ORF">EPA93_04150</name>
</gene>
<dbReference type="Gene3D" id="3.40.50.720">
    <property type="entry name" value="NAD(P)-binding Rossmann-like Domain"/>
    <property type="match status" value="1"/>
</dbReference>
<dbReference type="GO" id="GO:0006813">
    <property type="term" value="P:potassium ion transport"/>
    <property type="evidence" value="ECO:0007669"/>
    <property type="project" value="InterPro"/>
</dbReference>
<organism evidence="4 5">
    <name type="scientific">Ktedonosporobacter rubrisoli</name>
    <dbReference type="NCBI Taxonomy" id="2509675"/>
    <lineage>
        <taxon>Bacteria</taxon>
        <taxon>Bacillati</taxon>
        <taxon>Chloroflexota</taxon>
        <taxon>Ktedonobacteria</taxon>
        <taxon>Ktedonobacterales</taxon>
        <taxon>Ktedonosporobacteraceae</taxon>
        <taxon>Ktedonosporobacter</taxon>
    </lineage>
</organism>
<dbReference type="Pfam" id="PF07885">
    <property type="entry name" value="Ion_trans_2"/>
    <property type="match status" value="1"/>
</dbReference>